<name>A0A0V0Z1M6_TRISP</name>
<dbReference type="Proteomes" id="UP000054776">
    <property type="component" value="Unassembled WGS sequence"/>
</dbReference>
<proteinExistence type="predicted"/>
<dbReference type="AlphaFoldDB" id="A0A0V0Z1M6"/>
<evidence type="ECO:0000313" key="1">
    <source>
        <dbReference type="EMBL" id="KRY06447.1"/>
    </source>
</evidence>
<reference evidence="1 2" key="1">
    <citation type="submission" date="2015-01" db="EMBL/GenBank/DDBJ databases">
        <title>Evolution of Trichinella species and genotypes.</title>
        <authorList>
            <person name="Korhonen P.K."/>
            <person name="Edoardo P."/>
            <person name="Giuseppe L.R."/>
            <person name="Gasser R.B."/>
        </authorList>
    </citation>
    <scope>NUCLEOTIDE SEQUENCE [LARGE SCALE GENOMIC DNA]</scope>
    <source>
        <strain evidence="1">ISS3</strain>
    </source>
</reference>
<evidence type="ECO:0000313" key="2">
    <source>
        <dbReference type="Proteomes" id="UP000054776"/>
    </source>
</evidence>
<keyword evidence="2" id="KW-1185">Reference proteome</keyword>
<accession>A0A0V0Z1M6</accession>
<organism evidence="1 2">
    <name type="scientific">Trichinella spiralis</name>
    <name type="common">Trichina worm</name>
    <dbReference type="NCBI Taxonomy" id="6334"/>
    <lineage>
        <taxon>Eukaryota</taxon>
        <taxon>Metazoa</taxon>
        <taxon>Ecdysozoa</taxon>
        <taxon>Nematoda</taxon>
        <taxon>Enoplea</taxon>
        <taxon>Dorylaimia</taxon>
        <taxon>Trichinellida</taxon>
        <taxon>Trichinellidae</taxon>
        <taxon>Trichinella</taxon>
    </lineage>
</organism>
<dbReference type="InParanoid" id="A0A0V0Z1M6"/>
<gene>
    <name evidence="1" type="ORF">T01_10622</name>
</gene>
<comment type="caution">
    <text evidence="1">The sequence shown here is derived from an EMBL/GenBank/DDBJ whole genome shotgun (WGS) entry which is preliminary data.</text>
</comment>
<protein>
    <submittedName>
        <fullName evidence="1">Uncharacterized protein</fullName>
    </submittedName>
</protein>
<sequence length="44" mass="5098">MRANKLSLPSPIFSKTHYCRGIRKITTNNNHNNAKCSTRILRLK</sequence>
<dbReference type="EMBL" id="JYDH01003123">
    <property type="protein sequence ID" value="KRY06447.1"/>
    <property type="molecule type" value="Genomic_DNA"/>
</dbReference>